<dbReference type="SUPFAM" id="SSF46626">
    <property type="entry name" value="Cytochrome c"/>
    <property type="match status" value="2"/>
</dbReference>
<evidence type="ECO:0000256" key="7">
    <source>
        <dbReference type="SAM" id="MobiDB-lite"/>
    </source>
</evidence>
<gene>
    <name evidence="10" type="ORF">EBB59_12855</name>
</gene>
<evidence type="ECO:0000256" key="4">
    <source>
        <dbReference type="ARBA" id="ARBA00022982"/>
    </source>
</evidence>
<protein>
    <submittedName>
        <fullName evidence="10">Cytochrome c4</fullName>
    </submittedName>
</protein>
<dbReference type="EMBL" id="RFLY01000028">
    <property type="protein sequence ID" value="RMH87549.1"/>
    <property type="molecule type" value="Genomic_DNA"/>
</dbReference>
<keyword evidence="1" id="KW-0813">Transport</keyword>
<evidence type="ECO:0000259" key="9">
    <source>
        <dbReference type="PROSITE" id="PS51007"/>
    </source>
</evidence>
<evidence type="ECO:0000256" key="8">
    <source>
        <dbReference type="SAM" id="SignalP"/>
    </source>
</evidence>
<accession>A0A3M2HJJ5</accession>
<dbReference type="InterPro" id="IPR036909">
    <property type="entry name" value="Cyt_c-like_dom_sf"/>
</dbReference>
<reference evidence="10 11" key="1">
    <citation type="submission" date="2018-10" db="EMBL/GenBank/DDBJ databases">
        <title>Proposal of Lysobacter pythonis sp. nov. isolated from royal pythons (Python regius).</title>
        <authorList>
            <person name="Hans-Juergen B."/>
            <person name="Huptas C."/>
            <person name="Sandra B."/>
            <person name="Igor L."/>
            <person name="Joachim S."/>
            <person name="Siegfried S."/>
            <person name="Mareike W."/>
            <person name="Peter K."/>
        </authorList>
    </citation>
    <scope>NUCLEOTIDE SEQUENCE [LARGE SCALE GENOMIC DNA]</scope>
    <source>
        <strain evidence="10 11">4284/11</strain>
    </source>
</reference>
<dbReference type="OrthoDB" id="9773456at2"/>
<dbReference type="RefSeq" id="WP_122102551.1">
    <property type="nucleotide sequence ID" value="NZ_RFLY01000028.1"/>
</dbReference>
<dbReference type="InterPro" id="IPR050597">
    <property type="entry name" value="Cytochrome_c_Oxidase_Subunit"/>
</dbReference>
<evidence type="ECO:0000256" key="1">
    <source>
        <dbReference type="ARBA" id="ARBA00022448"/>
    </source>
</evidence>
<dbReference type="AlphaFoldDB" id="A0A3M2HJJ5"/>
<name>A0A3M2HJJ5_9GAMM</name>
<keyword evidence="5 6" id="KW-0408">Iron</keyword>
<dbReference type="GO" id="GO:0020037">
    <property type="term" value="F:heme binding"/>
    <property type="evidence" value="ECO:0007669"/>
    <property type="project" value="InterPro"/>
</dbReference>
<evidence type="ECO:0000256" key="6">
    <source>
        <dbReference type="PROSITE-ProRule" id="PRU00433"/>
    </source>
</evidence>
<dbReference type="PROSITE" id="PS51007">
    <property type="entry name" value="CYTC"/>
    <property type="match status" value="1"/>
</dbReference>
<dbReference type="PANTHER" id="PTHR33751:SF9">
    <property type="entry name" value="CYTOCHROME C4"/>
    <property type="match status" value="1"/>
</dbReference>
<comment type="caution">
    <text evidence="10">The sequence shown here is derived from an EMBL/GenBank/DDBJ whole genome shotgun (WGS) entry which is preliminary data.</text>
</comment>
<organism evidence="10 11">
    <name type="scientific">Solilutibacter pythonis</name>
    <dbReference type="NCBI Taxonomy" id="2483112"/>
    <lineage>
        <taxon>Bacteria</taxon>
        <taxon>Pseudomonadati</taxon>
        <taxon>Pseudomonadota</taxon>
        <taxon>Gammaproteobacteria</taxon>
        <taxon>Lysobacterales</taxon>
        <taxon>Lysobacteraceae</taxon>
        <taxon>Solilutibacter</taxon>
    </lineage>
</organism>
<evidence type="ECO:0000256" key="2">
    <source>
        <dbReference type="ARBA" id="ARBA00022617"/>
    </source>
</evidence>
<sequence length="300" mass="31014">MRNARLIGIAGLAALAAAVAVAQTTVNPLPEQAPAETAPIDAAAAAPAMDAVAELATTHWGDPQAGAAKAGVCAACHGLDGNGTNPQMYPRIAGQGERYLATQLALFKSGQRVNEIMQPFAATLSAQDMRDLGAYFGGKLAGAGAANDSVIEDADSPNKGMKFYEPGQRIYRVGDASRDIPACFACHGPAGAGNSGAYYPHIGGQQDWYIARRLQEYRSGQTTVKNRAHFDIMATVAKHLSDEEIRSLASYIQGLHDVADQAPAAQVAKVKAAGPIAAPGTPMLKSTTATAPTAAETTAQ</sequence>
<proteinExistence type="predicted"/>
<evidence type="ECO:0000256" key="3">
    <source>
        <dbReference type="ARBA" id="ARBA00022723"/>
    </source>
</evidence>
<dbReference type="Pfam" id="PF00034">
    <property type="entry name" value="Cytochrom_C"/>
    <property type="match status" value="2"/>
</dbReference>
<feature type="region of interest" description="Disordered" evidence="7">
    <location>
        <begin position="279"/>
        <end position="300"/>
    </location>
</feature>
<feature type="compositionally biased region" description="Low complexity" evidence="7">
    <location>
        <begin position="287"/>
        <end position="300"/>
    </location>
</feature>
<evidence type="ECO:0000313" key="11">
    <source>
        <dbReference type="Proteomes" id="UP000275012"/>
    </source>
</evidence>
<evidence type="ECO:0000313" key="10">
    <source>
        <dbReference type="EMBL" id="RMH87549.1"/>
    </source>
</evidence>
<keyword evidence="11" id="KW-1185">Reference proteome</keyword>
<feature type="chain" id="PRO_5018203288" evidence="8">
    <location>
        <begin position="23"/>
        <end position="300"/>
    </location>
</feature>
<dbReference type="PANTHER" id="PTHR33751">
    <property type="entry name" value="CBB3-TYPE CYTOCHROME C OXIDASE SUBUNIT FIXP"/>
    <property type="match status" value="1"/>
</dbReference>
<dbReference type="GO" id="GO:0046872">
    <property type="term" value="F:metal ion binding"/>
    <property type="evidence" value="ECO:0007669"/>
    <property type="project" value="UniProtKB-KW"/>
</dbReference>
<evidence type="ECO:0000256" key="5">
    <source>
        <dbReference type="ARBA" id="ARBA00023004"/>
    </source>
</evidence>
<dbReference type="Gene3D" id="1.10.760.10">
    <property type="entry name" value="Cytochrome c-like domain"/>
    <property type="match status" value="2"/>
</dbReference>
<keyword evidence="3 6" id="KW-0479">Metal-binding</keyword>
<keyword evidence="4" id="KW-0249">Electron transport</keyword>
<feature type="signal peptide" evidence="8">
    <location>
        <begin position="1"/>
        <end position="22"/>
    </location>
</feature>
<keyword evidence="8" id="KW-0732">Signal</keyword>
<feature type="domain" description="Cytochrome c" evidence="9">
    <location>
        <begin position="61"/>
        <end position="256"/>
    </location>
</feature>
<dbReference type="InterPro" id="IPR009056">
    <property type="entry name" value="Cyt_c-like_dom"/>
</dbReference>
<keyword evidence="2 6" id="KW-0349">Heme</keyword>
<dbReference type="Proteomes" id="UP000275012">
    <property type="component" value="Unassembled WGS sequence"/>
</dbReference>
<dbReference type="GO" id="GO:0009055">
    <property type="term" value="F:electron transfer activity"/>
    <property type="evidence" value="ECO:0007669"/>
    <property type="project" value="InterPro"/>
</dbReference>